<dbReference type="Proteomes" id="UP000747542">
    <property type="component" value="Unassembled WGS sequence"/>
</dbReference>
<evidence type="ECO:0000313" key="3">
    <source>
        <dbReference type="EMBL" id="KAG7159632.1"/>
    </source>
</evidence>
<gene>
    <name evidence="3" type="ORF">Hamer_G004307</name>
</gene>
<feature type="coiled-coil region" evidence="1">
    <location>
        <begin position="137"/>
        <end position="164"/>
    </location>
</feature>
<proteinExistence type="predicted"/>
<comment type="caution">
    <text evidence="3">The sequence shown here is derived from an EMBL/GenBank/DDBJ whole genome shotgun (WGS) entry which is preliminary data.</text>
</comment>
<feature type="region of interest" description="Disordered" evidence="2">
    <location>
        <begin position="19"/>
        <end position="44"/>
    </location>
</feature>
<evidence type="ECO:0000256" key="1">
    <source>
        <dbReference type="SAM" id="Coils"/>
    </source>
</evidence>
<keyword evidence="1" id="KW-0175">Coiled coil</keyword>
<evidence type="ECO:0000256" key="2">
    <source>
        <dbReference type="SAM" id="MobiDB-lite"/>
    </source>
</evidence>
<protein>
    <submittedName>
        <fullName evidence="3">Uncharacterized protein</fullName>
    </submittedName>
</protein>
<name>A0A8J5JJH3_HOMAM</name>
<organism evidence="3 4">
    <name type="scientific">Homarus americanus</name>
    <name type="common">American lobster</name>
    <dbReference type="NCBI Taxonomy" id="6706"/>
    <lineage>
        <taxon>Eukaryota</taxon>
        <taxon>Metazoa</taxon>
        <taxon>Ecdysozoa</taxon>
        <taxon>Arthropoda</taxon>
        <taxon>Crustacea</taxon>
        <taxon>Multicrustacea</taxon>
        <taxon>Malacostraca</taxon>
        <taxon>Eumalacostraca</taxon>
        <taxon>Eucarida</taxon>
        <taxon>Decapoda</taxon>
        <taxon>Pleocyemata</taxon>
        <taxon>Astacidea</taxon>
        <taxon>Nephropoidea</taxon>
        <taxon>Nephropidae</taxon>
        <taxon>Homarus</taxon>
    </lineage>
</organism>
<reference evidence="3" key="1">
    <citation type="journal article" date="2021" name="Sci. Adv.">
        <title>The American lobster genome reveals insights on longevity, neural, and immune adaptations.</title>
        <authorList>
            <person name="Polinski J.M."/>
            <person name="Zimin A.V."/>
            <person name="Clark K.F."/>
            <person name="Kohn A.B."/>
            <person name="Sadowski N."/>
            <person name="Timp W."/>
            <person name="Ptitsyn A."/>
            <person name="Khanna P."/>
            <person name="Romanova D.Y."/>
            <person name="Williams P."/>
            <person name="Greenwood S.J."/>
            <person name="Moroz L.L."/>
            <person name="Walt D.R."/>
            <person name="Bodnar A.G."/>
        </authorList>
    </citation>
    <scope>NUCLEOTIDE SEQUENCE</scope>
    <source>
        <strain evidence="3">GMGI-L3</strain>
    </source>
</reference>
<dbReference type="AlphaFoldDB" id="A0A8J5JJH3"/>
<feature type="non-terminal residue" evidence="3">
    <location>
        <position position="1"/>
    </location>
</feature>
<keyword evidence="4" id="KW-1185">Reference proteome</keyword>
<accession>A0A8J5JJH3</accession>
<evidence type="ECO:0000313" key="4">
    <source>
        <dbReference type="Proteomes" id="UP000747542"/>
    </source>
</evidence>
<sequence length="188" mass="21150">MKEKRASLEVRQRIAQWEGWGDSHTKAMVEPSTEHPAPPVAEGQDLSEPLLSEETHCASDYNSDCSTMSQCCQLPRLCMDGQVTPTHSFTPTSPESCTSSLQENGVSELEDPLLHDTSSLRLTTPVRNAAVRRFWQQQTLKLELELKEEKIASLSRELEDLSFTGKVEEEVATLKKAKHDLELRVKDQ</sequence>
<dbReference type="EMBL" id="JAHLQT010033114">
    <property type="protein sequence ID" value="KAG7159632.1"/>
    <property type="molecule type" value="Genomic_DNA"/>
</dbReference>